<sequence length="97" mass="11424">MVHFSSFFLCSYVPLVTAKYVCIVGAFYWCKLSKQDVEHWKGQSKFLHSLLCTFDFGAQLHFLSHLRTHPPFCEATMPFVQHLKSCQNGLKHFRHFR</sequence>
<accession>A0AAV6Z341</accession>
<organism evidence="2 3">
    <name type="scientific">Engystomops pustulosus</name>
    <name type="common">Tungara frog</name>
    <name type="synonym">Physalaemus pustulosus</name>
    <dbReference type="NCBI Taxonomy" id="76066"/>
    <lineage>
        <taxon>Eukaryota</taxon>
        <taxon>Metazoa</taxon>
        <taxon>Chordata</taxon>
        <taxon>Craniata</taxon>
        <taxon>Vertebrata</taxon>
        <taxon>Euteleostomi</taxon>
        <taxon>Amphibia</taxon>
        <taxon>Batrachia</taxon>
        <taxon>Anura</taxon>
        <taxon>Neobatrachia</taxon>
        <taxon>Hyloidea</taxon>
        <taxon>Leptodactylidae</taxon>
        <taxon>Leiuperinae</taxon>
        <taxon>Engystomops</taxon>
    </lineage>
</organism>
<proteinExistence type="predicted"/>
<evidence type="ECO:0008006" key="4">
    <source>
        <dbReference type="Google" id="ProtNLM"/>
    </source>
</evidence>
<keyword evidence="1" id="KW-0812">Transmembrane</keyword>
<keyword evidence="1" id="KW-1133">Transmembrane helix</keyword>
<comment type="caution">
    <text evidence="2">The sequence shown here is derived from an EMBL/GenBank/DDBJ whole genome shotgun (WGS) entry which is preliminary data.</text>
</comment>
<evidence type="ECO:0000313" key="2">
    <source>
        <dbReference type="EMBL" id="KAG8540816.1"/>
    </source>
</evidence>
<evidence type="ECO:0000256" key="1">
    <source>
        <dbReference type="SAM" id="Phobius"/>
    </source>
</evidence>
<keyword evidence="1" id="KW-0472">Membrane</keyword>
<dbReference type="EMBL" id="WNYA01009219">
    <property type="protein sequence ID" value="KAG8540816.1"/>
    <property type="molecule type" value="Genomic_DNA"/>
</dbReference>
<feature type="transmembrane region" description="Helical" evidence="1">
    <location>
        <begin position="6"/>
        <end position="30"/>
    </location>
</feature>
<evidence type="ECO:0000313" key="3">
    <source>
        <dbReference type="Proteomes" id="UP000824782"/>
    </source>
</evidence>
<dbReference type="Proteomes" id="UP000824782">
    <property type="component" value="Unassembled WGS sequence"/>
</dbReference>
<dbReference type="AlphaFoldDB" id="A0AAV6Z341"/>
<keyword evidence="3" id="KW-1185">Reference proteome</keyword>
<gene>
    <name evidence="2" type="ORF">GDO81_018493</name>
</gene>
<reference evidence="2" key="1">
    <citation type="thesis" date="2020" institute="ProQuest LLC" country="789 East Eisenhower Parkway, Ann Arbor, MI, USA">
        <title>Comparative Genomics and Chromosome Evolution.</title>
        <authorList>
            <person name="Mudd A.B."/>
        </authorList>
    </citation>
    <scope>NUCLEOTIDE SEQUENCE</scope>
    <source>
        <strain evidence="2">237g6f4</strain>
        <tissue evidence="2">Blood</tissue>
    </source>
</reference>
<name>A0AAV6Z341_ENGPU</name>
<protein>
    <recommendedName>
        <fullName evidence="4">Secreted protein</fullName>
    </recommendedName>
</protein>